<dbReference type="InParanoid" id="A0A0G4H495"/>
<feature type="signal peptide" evidence="1">
    <location>
        <begin position="1"/>
        <end position="23"/>
    </location>
</feature>
<feature type="chain" id="PRO_5005191091" evidence="1">
    <location>
        <begin position="24"/>
        <end position="176"/>
    </location>
</feature>
<evidence type="ECO:0000313" key="2">
    <source>
        <dbReference type="EMBL" id="CEM38582.1"/>
    </source>
</evidence>
<sequence>MLAYFPLLLVSCSATAALRGAHSLPSAPFGSHAFISPMHGGSHSLLVSDRETSKARVLKEGGPDLMLAEVVRRIRTHKCTQVMEAAADGGNGDDTQTDDHDTQPADVAEQTKIMKSLADLVETLRPLGELTAKLDELKSIQEEINSIQEDILAVYETAQQLKTKRSRKLRSEEGSG</sequence>
<organism evidence="2 3">
    <name type="scientific">Vitrella brassicaformis (strain CCMP3155)</name>
    <dbReference type="NCBI Taxonomy" id="1169540"/>
    <lineage>
        <taxon>Eukaryota</taxon>
        <taxon>Sar</taxon>
        <taxon>Alveolata</taxon>
        <taxon>Colpodellida</taxon>
        <taxon>Vitrellaceae</taxon>
        <taxon>Vitrella</taxon>
    </lineage>
</organism>
<keyword evidence="3" id="KW-1185">Reference proteome</keyword>
<proteinExistence type="predicted"/>
<dbReference type="AlphaFoldDB" id="A0A0G4H495"/>
<reference evidence="2 3" key="1">
    <citation type="submission" date="2014-11" db="EMBL/GenBank/DDBJ databases">
        <authorList>
            <person name="Zhu J."/>
            <person name="Qi W."/>
            <person name="Song R."/>
        </authorList>
    </citation>
    <scope>NUCLEOTIDE SEQUENCE [LARGE SCALE GENOMIC DNA]</scope>
</reference>
<dbReference type="VEuPathDB" id="CryptoDB:Vbra_10577"/>
<name>A0A0G4H495_VITBC</name>
<accession>A0A0G4H495</accession>
<gene>
    <name evidence="2" type="ORF">Vbra_10577</name>
</gene>
<dbReference type="Proteomes" id="UP000041254">
    <property type="component" value="Unassembled WGS sequence"/>
</dbReference>
<keyword evidence="1" id="KW-0732">Signal</keyword>
<dbReference type="EMBL" id="CDMY01000989">
    <property type="protein sequence ID" value="CEM38582.1"/>
    <property type="molecule type" value="Genomic_DNA"/>
</dbReference>
<evidence type="ECO:0000313" key="3">
    <source>
        <dbReference type="Proteomes" id="UP000041254"/>
    </source>
</evidence>
<evidence type="ECO:0000256" key="1">
    <source>
        <dbReference type="SAM" id="SignalP"/>
    </source>
</evidence>
<protein>
    <submittedName>
        <fullName evidence="2">Uncharacterized protein</fullName>
    </submittedName>
</protein>